<evidence type="ECO:0000313" key="4">
    <source>
        <dbReference type="Proteomes" id="UP000239698"/>
    </source>
</evidence>
<keyword evidence="4" id="KW-1185">Reference proteome</keyword>
<dbReference type="EMBL" id="PSVT01000020">
    <property type="protein sequence ID" value="PPH75971.1"/>
    <property type="molecule type" value="Genomic_DNA"/>
</dbReference>
<dbReference type="GeneID" id="49821319"/>
<sequence length="59" mass="5922">MDAGNCVSSNTPDLAGEAIVGLQEHRAASLLAARAFAVHGLGAVVPAHFGQKRPVGDAV</sequence>
<comment type="caution">
    <text evidence="1">The sequence shown here is derived from an EMBL/GenBank/DDBJ whole genome shotgun (WGS) entry which is preliminary data.</text>
</comment>
<evidence type="ECO:0000313" key="2">
    <source>
        <dbReference type="EMBL" id="PPH75971.1"/>
    </source>
</evidence>
<dbReference type="Proteomes" id="UP000237881">
    <property type="component" value="Unassembled WGS sequence"/>
</dbReference>
<dbReference type="Proteomes" id="UP000239698">
    <property type="component" value="Unassembled WGS sequence"/>
</dbReference>
<dbReference type="AlphaFoldDB" id="A0ABD6W896"/>
<organism evidence="1 3">
    <name type="scientific">Rathayibacter rathayi</name>
    <name type="common">Corynebacterium rathayi</name>
    <dbReference type="NCBI Taxonomy" id="33887"/>
    <lineage>
        <taxon>Bacteria</taxon>
        <taxon>Bacillati</taxon>
        <taxon>Actinomycetota</taxon>
        <taxon>Actinomycetes</taxon>
        <taxon>Micrococcales</taxon>
        <taxon>Microbacteriaceae</taxon>
        <taxon>Rathayibacter</taxon>
    </lineage>
</organism>
<evidence type="ECO:0000313" key="1">
    <source>
        <dbReference type="EMBL" id="PPF13971.1"/>
    </source>
</evidence>
<dbReference type="EMBL" id="PSUL01000016">
    <property type="protein sequence ID" value="PPF13971.1"/>
    <property type="molecule type" value="Genomic_DNA"/>
</dbReference>
<gene>
    <name evidence="1" type="ORF">C5C04_08370</name>
    <name evidence="2" type="ORF">C5C40_10030</name>
</gene>
<name>A0ABD6W896_RATRA</name>
<protein>
    <submittedName>
        <fullName evidence="1">Uncharacterized protein</fullName>
    </submittedName>
</protein>
<dbReference type="KEGG" id="rry:C1O28_12600"/>
<proteinExistence type="predicted"/>
<evidence type="ECO:0000313" key="3">
    <source>
        <dbReference type="Proteomes" id="UP000237881"/>
    </source>
</evidence>
<accession>A0ABD6W896</accession>
<dbReference type="RefSeq" id="WP_097167106.1">
    <property type="nucleotide sequence ID" value="NZ_CP028129.1"/>
</dbReference>
<reference evidence="3 4" key="1">
    <citation type="submission" date="2018-02" db="EMBL/GenBank/DDBJ databases">
        <title>Bacteriophage NCPPB3778 and a type I-E CRISPR drive the evolution of the US Biological Select Agent, Rathayibacter toxicus.</title>
        <authorList>
            <person name="Davis E.W.II."/>
            <person name="Tabima J.F."/>
            <person name="Weisberg A.J."/>
            <person name="Lopes L.D."/>
            <person name="Wiseman M.S."/>
            <person name="Wiseman M.S."/>
            <person name="Pupko T."/>
            <person name="Belcher M.S."/>
            <person name="Sechler A.J."/>
            <person name="Tancos M.A."/>
            <person name="Schroeder B.K."/>
            <person name="Murray T.D."/>
            <person name="Luster D.G."/>
            <person name="Schneider W.L."/>
            <person name="Rogers E."/>
            <person name="Andreote F.D."/>
            <person name="Grunwald N.J."/>
            <person name="Putnam M.L."/>
            <person name="Chang J.H."/>
        </authorList>
    </citation>
    <scope>NUCLEOTIDE SEQUENCE [LARGE SCALE GENOMIC DNA]</scope>
    <source>
        <strain evidence="2 4">AY1D6</strain>
        <strain evidence="1 3">AY1I9</strain>
    </source>
</reference>